<accession>A0ABQ9E4Y8</accession>
<dbReference type="Proteomes" id="UP001217089">
    <property type="component" value="Unassembled WGS sequence"/>
</dbReference>
<feature type="non-terminal residue" evidence="3">
    <location>
        <position position="312"/>
    </location>
</feature>
<protein>
    <recommendedName>
        <fullName evidence="2">Protein FAM221A</fullName>
    </recommendedName>
</protein>
<reference evidence="3 4" key="1">
    <citation type="submission" date="2022-12" db="EMBL/GenBank/DDBJ databases">
        <title>Chromosome-level genome of Tegillarca granosa.</title>
        <authorList>
            <person name="Kim J."/>
        </authorList>
    </citation>
    <scope>NUCLEOTIDE SEQUENCE [LARGE SCALE GENOMIC DNA]</scope>
    <source>
        <strain evidence="3">Teg-2019</strain>
        <tissue evidence="3">Adductor muscle</tissue>
    </source>
</reference>
<dbReference type="InterPro" id="IPR026755">
    <property type="entry name" value="Fam221a/b"/>
</dbReference>
<evidence type="ECO:0000313" key="4">
    <source>
        <dbReference type="Proteomes" id="UP001217089"/>
    </source>
</evidence>
<dbReference type="EMBL" id="JARBDR010000921">
    <property type="protein sequence ID" value="KAJ8298811.1"/>
    <property type="molecule type" value="Genomic_DNA"/>
</dbReference>
<dbReference type="Pfam" id="PF14753">
    <property type="entry name" value="FAM221"/>
    <property type="match status" value="1"/>
</dbReference>
<sequence>MAQYHLKIDGSNASAIDAYLEYSRIVGDDDGGKLFTPEEYERYKKEVIPIRMKNRLYTCWTGPIGMDCKLIGPETNCFCNHRYKQHKTDFEKIPDERPILLPCRQKGCKCASFHYAPLNGSQPIRCSCKHMATEHSEVAPYMCKRGGGCSKCVGFSSSFTCGCGAPVKQHKMIVETAEEREARGHPLGEATPYAAMGAPPKGYLEQSITSSDHPFLRANVQSIKAHQMKKKAAGIQGPDDEIFDDITERVSQMKRPGEDDMAYYERRYQERLKAGDPTVRPLNQNRLQAGNRKAIQGKTSCSISNLRYGATD</sequence>
<organism evidence="3 4">
    <name type="scientific">Tegillarca granosa</name>
    <name type="common">Malaysian cockle</name>
    <name type="synonym">Anadara granosa</name>
    <dbReference type="NCBI Taxonomy" id="220873"/>
    <lineage>
        <taxon>Eukaryota</taxon>
        <taxon>Metazoa</taxon>
        <taxon>Spiralia</taxon>
        <taxon>Lophotrochozoa</taxon>
        <taxon>Mollusca</taxon>
        <taxon>Bivalvia</taxon>
        <taxon>Autobranchia</taxon>
        <taxon>Pteriomorphia</taxon>
        <taxon>Arcoida</taxon>
        <taxon>Arcoidea</taxon>
        <taxon>Arcidae</taxon>
        <taxon>Tegillarca</taxon>
    </lineage>
</organism>
<proteinExistence type="inferred from homology"/>
<keyword evidence="4" id="KW-1185">Reference proteome</keyword>
<evidence type="ECO:0000313" key="3">
    <source>
        <dbReference type="EMBL" id="KAJ8298811.1"/>
    </source>
</evidence>
<name>A0ABQ9E4Y8_TEGGR</name>
<comment type="caution">
    <text evidence="3">The sequence shown here is derived from an EMBL/GenBank/DDBJ whole genome shotgun (WGS) entry which is preliminary data.</text>
</comment>
<comment type="similarity">
    <text evidence="1">Belongs to the FAM221 family.</text>
</comment>
<dbReference type="PANTHER" id="PTHR31214">
    <property type="entry name" value="PROTEIN FAM221A-RELATED"/>
    <property type="match status" value="1"/>
</dbReference>
<dbReference type="PANTHER" id="PTHR31214:SF2">
    <property type="entry name" value="PROTEIN FAM221A"/>
    <property type="match status" value="1"/>
</dbReference>
<evidence type="ECO:0000256" key="2">
    <source>
        <dbReference type="ARBA" id="ARBA00039630"/>
    </source>
</evidence>
<evidence type="ECO:0000256" key="1">
    <source>
        <dbReference type="ARBA" id="ARBA00011026"/>
    </source>
</evidence>
<gene>
    <name evidence="3" type="ORF">KUTeg_022871</name>
</gene>